<keyword evidence="2" id="KW-1185">Reference proteome</keyword>
<dbReference type="AlphaFoldDB" id="A0A1H1IAG2"/>
<accession>A0A1H1IAG2</accession>
<protein>
    <submittedName>
        <fullName evidence="1">Uncharacterized protein</fullName>
    </submittedName>
</protein>
<organism evidence="1 2">
    <name type="scientific">Paraburkholderia fungorum</name>
    <dbReference type="NCBI Taxonomy" id="134537"/>
    <lineage>
        <taxon>Bacteria</taxon>
        <taxon>Pseudomonadati</taxon>
        <taxon>Pseudomonadota</taxon>
        <taxon>Betaproteobacteria</taxon>
        <taxon>Burkholderiales</taxon>
        <taxon>Burkholderiaceae</taxon>
        <taxon>Paraburkholderia</taxon>
    </lineage>
</organism>
<dbReference type="RefSeq" id="WP_074769342.1">
    <property type="nucleotide sequence ID" value="NZ_FNKP01000002.1"/>
</dbReference>
<gene>
    <name evidence="1" type="ORF">SAMN05443245_4862</name>
</gene>
<name>A0A1H1IAG2_9BURK</name>
<sequence length="140" mass="15892">MDATLTARLIDTLVRTARNRGVLPYARFHALFPSNTLLVVRNAVLDDALRSICDEQHADYGVLLARDNGLPGPDFFRRYRATRRVEYTGIVGDPRYHNATMKQQRLIVAAERNRVYEHAAKHLRDGAKPVENECYAVNGL</sequence>
<reference evidence="2" key="1">
    <citation type="submission" date="2016-10" db="EMBL/GenBank/DDBJ databases">
        <authorList>
            <person name="Varghese N."/>
        </authorList>
    </citation>
    <scope>NUCLEOTIDE SEQUENCE [LARGE SCALE GENOMIC DNA]</scope>
    <source>
        <strain evidence="2">GAS106B</strain>
    </source>
</reference>
<dbReference type="Proteomes" id="UP000183487">
    <property type="component" value="Unassembled WGS sequence"/>
</dbReference>
<evidence type="ECO:0000313" key="1">
    <source>
        <dbReference type="EMBL" id="SDR34346.1"/>
    </source>
</evidence>
<proteinExistence type="predicted"/>
<evidence type="ECO:0000313" key="2">
    <source>
        <dbReference type="Proteomes" id="UP000183487"/>
    </source>
</evidence>
<dbReference type="EMBL" id="FNKP01000002">
    <property type="protein sequence ID" value="SDR34346.1"/>
    <property type="molecule type" value="Genomic_DNA"/>
</dbReference>